<dbReference type="EMBL" id="JACXVP010000002">
    <property type="protein sequence ID" value="KAG5626829.1"/>
    <property type="molecule type" value="Genomic_DNA"/>
</dbReference>
<organism evidence="2 3">
    <name type="scientific">Solanum commersonii</name>
    <name type="common">Commerson's wild potato</name>
    <name type="synonym">Commerson's nightshade</name>
    <dbReference type="NCBI Taxonomy" id="4109"/>
    <lineage>
        <taxon>Eukaryota</taxon>
        <taxon>Viridiplantae</taxon>
        <taxon>Streptophyta</taxon>
        <taxon>Embryophyta</taxon>
        <taxon>Tracheophyta</taxon>
        <taxon>Spermatophyta</taxon>
        <taxon>Magnoliopsida</taxon>
        <taxon>eudicotyledons</taxon>
        <taxon>Gunneridae</taxon>
        <taxon>Pentapetalae</taxon>
        <taxon>asterids</taxon>
        <taxon>lamiids</taxon>
        <taxon>Solanales</taxon>
        <taxon>Solanaceae</taxon>
        <taxon>Solanoideae</taxon>
        <taxon>Solaneae</taxon>
        <taxon>Solanum</taxon>
    </lineage>
</organism>
<name>A0A9J6AQD9_SOLCO</name>
<proteinExistence type="predicted"/>
<evidence type="ECO:0000313" key="3">
    <source>
        <dbReference type="Proteomes" id="UP000824120"/>
    </source>
</evidence>
<sequence length="190" mass="21938">MELVEYVQRPNSGPPPLFRLVKFGYCLPRLVILGLAQDIGRAGSHFIHEELKMEYVYDYMFHLLNEYAKLLKFEPIIPANAVEICSESLACNSDGIWRKYMEEGLEKSPSYTNPCTLPPPYEPQEIKSFVEQKIKATQQVEAKQQAIEPLNSCNFFPLLMFVLLSCYVDKYNKIHILGHHMQFLATKMEA</sequence>
<dbReference type="PANTHER" id="PTHR12203">
    <property type="entry name" value="KDEL LYS-ASP-GLU-LEU CONTAINING - RELATED"/>
    <property type="match status" value="1"/>
</dbReference>
<gene>
    <name evidence="2" type="ORF">H5410_012047</name>
</gene>
<dbReference type="Proteomes" id="UP000824120">
    <property type="component" value="Chromosome 2"/>
</dbReference>
<accession>A0A9J6AQD9</accession>
<dbReference type="InterPro" id="IPR051091">
    <property type="entry name" value="O-Glucosyltr/Glycosyltrsf_90"/>
</dbReference>
<evidence type="ECO:0000259" key="1">
    <source>
        <dbReference type="Pfam" id="PF05686"/>
    </source>
</evidence>
<evidence type="ECO:0000313" key="2">
    <source>
        <dbReference type="EMBL" id="KAG5626829.1"/>
    </source>
</evidence>
<dbReference type="Pfam" id="PF05686">
    <property type="entry name" value="Glyco_transf_90"/>
    <property type="match status" value="1"/>
</dbReference>
<dbReference type="InterPro" id="IPR006598">
    <property type="entry name" value="CAP10"/>
</dbReference>
<dbReference type="PANTHER" id="PTHR12203:SF74">
    <property type="entry name" value="GLYCOSYLTRANSFERASE"/>
    <property type="match status" value="1"/>
</dbReference>
<dbReference type="AlphaFoldDB" id="A0A9J6AQD9"/>
<comment type="caution">
    <text evidence="2">The sequence shown here is derived from an EMBL/GenBank/DDBJ whole genome shotgun (WGS) entry which is preliminary data.</text>
</comment>
<keyword evidence="3" id="KW-1185">Reference proteome</keyword>
<feature type="domain" description="Glycosyl transferase CAP10" evidence="1">
    <location>
        <begin position="36"/>
        <end position="142"/>
    </location>
</feature>
<dbReference type="OrthoDB" id="202415at2759"/>
<protein>
    <recommendedName>
        <fullName evidence="1">Glycosyl transferase CAP10 domain-containing protein</fullName>
    </recommendedName>
</protein>
<reference evidence="2 3" key="1">
    <citation type="submission" date="2020-09" db="EMBL/GenBank/DDBJ databases">
        <title>De no assembly of potato wild relative species, Solanum commersonii.</title>
        <authorList>
            <person name="Cho K."/>
        </authorList>
    </citation>
    <scope>NUCLEOTIDE SEQUENCE [LARGE SCALE GENOMIC DNA]</scope>
    <source>
        <strain evidence="2">LZ3.2</strain>
        <tissue evidence="2">Leaf</tissue>
    </source>
</reference>